<keyword evidence="5 6" id="KW-0472">Membrane</keyword>
<evidence type="ECO:0000256" key="3">
    <source>
        <dbReference type="ARBA" id="ARBA00022692"/>
    </source>
</evidence>
<reference evidence="7" key="1">
    <citation type="submission" date="2014-07" db="EMBL/GenBank/DDBJ databases">
        <authorList>
            <person name="Hornung V.Bastian."/>
        </authorList>
    </citation>
    <scope>NUCLEOTIDE SEQUENCE</scope>
    <source>
        <strain evidence="7">PCE-S</strain>
    </source>
</reference>
<evidence type="ECO:0000256" key="6">
    <source>
        <dbReference type="SAM" id="Phobius"/>
    </source>
</evidence>
<dbReference type="PANTHER" id="PTHR34857:SF2">
    <property type="entry name" value="SLL0384 PROTEIN"/>
    <property type="match status" value="1"/>
</dbReference>
<feature type="transmembrane region" description="Helical" evidence="6">
    <location>
        <begin position="65"/>
        <end position="84"/>
    </location>
</feature>
<dbReference type="EMBL" id="LOCK01000001">
    <property type="protein sequence ID" value="KTE93575.1"/>
    <property type="molecule type" value="Genomic_DNA"/>
</dbReference>
<evidence type="ECO:0000313" key="8">
    <source>
        <dbReference type="EMBL" id="KTE93575.1"/>
    </source>
</evidence>
<dbReference type="InterPro" id="IPR051611">
    <property type="entry name" value="ECF_transporter_component"/>
</dbReference>
<evidence type="ECO:0000313" key="7">
    <source>
        <dbReference type="EMBL" id="CDX05036.1"/>
    </source>
</evidence>
<feature type="transmembrane region" description="Helical" evidence="6">
    <location>
        <begin position="20"/>
        <end position="37"/>
    </location>
</feature>
<reference evidence="8 9" key="2">
    <citation type="submission" date="2015-12" db="EMBL/GenBank/DDBJ databases">
        <title>Draft Genome Sequence of Desulfitobacterium hafniense Strain DH, a Sulfate-reducing Bacterium Isolated from Paddy Soils.</title>
        <authorList>
            <person name="Bao P."/>
            <person name="Zhang X."/>
            <person name="Li G."/>
        </authorList>
    </citation>
    <scope>NUCLEOTIDE SEQUENCE [LARGE SCALE GENOMIC DNA]</scope>
    <source>
        <strain evidence="8 9">DH</strain>
    </source>
</reference>
<evidence type="ECO:0000256" key="1">
    <source>
        <dbReference type="ARBA" id="ARBA00004141"/>
    </source>
</evidence>
<dbReference type="EMBL" id="LK996017">
    <property type="protein sequence ID" value="CDX05036.1"/>
    <property type="molecule type" value="Genomic_DNA"/>
</dbReference>
<gene>
    <name evidence="8" type="ORF">AT727_01070</name>
    <name evidence="7" type="ORF">DPCES_5150</name>
</gene>
<dbReference type="CDD" id="cd16914">
    <property type="entry name" value="EcfT"/>
    <property type="match status" value="1"/>
</dbReference>
<evidence type="ECO:0000256" key="4">
    <source>
        <dbReference type="ARBA" id="ARBA00022989"/>
    </source>
</evidence>
<dbReference type="InterPro" id="IPR003339">
    <property type="entry name" value="ABC/ECF_trnsptr_transmembrane"/>
</dbReference>
<evidence type="ECO:0000256" key="2">
    <source>
        <dbReference type="ARBA" id="ARBA00022475"/>
    </source>
</evidence>
<dbReference type="PATRIC" id="fig|49338.4.peg.5545"/>
<keyword evidence="4 6" id="KW-1133">Transmembrane helix</keyword>
<organism evidence="7">
    <name type="scientific">Desulfitobacterium hafniense</name>
    <name type="common">Desulfitobacterium frappieri</name>
    <dbReference type="NCBI Taxonomy" id="49338"/>
    <lineage>
        <taxon>Bacteria</taxon>
        <taxon>Bacillati</taxon>
        <taxon>Bacillota</taxon>
        <taxon>Clostridia</taxon>
        <taxon>Eubacteriales</taxon>
        <taxon>Desulfitobacteriaceae</taxon>
        <taxon>Desulfitobacterium</taxon>
    </lineage>
</organism>
<keyword evidence="3 6" id="KW-0812">Transmembrane</keyword>
<dbReference type="OMA" id="ECFVVPL"/>
<dbReference type="PANTHER" id="PTHR34857">
    <property type="entry name" value="SLL0384 PROTEIN"/>
    <property type="match status" value="1"/>
</dbReference>
<evidence type="ECO:0000313" key="9">
    <source>
        <dbReference type="Proteomes" id="UP000054623"/>
    </source>
</evidence>
<name>A0A098BAW8_DESHA</name>
<sequence length="239" mass="26295">MNGVILGKGTKTRFWLDPRTKFMMLLVVNIVLVTGGFSGPSAVLRPALALLPFFLLLVEGRHHPALLYGLLILGAFSAEIMLISRSQGMWNLMIVIFTGVITRYLPGLVMGYYVVTTTKIAELIGAMEGLGLPQKIIIPFAVMLRFIPTVVEENAAINDAMRMRGIRLGGQRPGAMLEYRLIPMMMCTVKIGEELSAAALTRGLGRPVKRTNICSIGFGLMDWLIMVITWGALAIWLVM</sequence>
<dbReference type="AlphaFoldDB" id="A0A098BAW8"/>
<dbReference type="Pfam" id="PF02361">
    <property type="entry name" value="CbiQ"/>
    <property type="match status" value="1"/>
</dbReference>
<feature type="transmembrane region" description="Helical" evidence="6">
    <location>
        <begin position="90"/>
        <end position="115"/>
    </location>
</feature>
<comment type="subcellular location">
    <subcellularLocation>
        <location evidence="1">Membrane</location>
        <topology evidence="1">Multi-pass membrane protein</topology>
    </subcellularLocation>
</comment>
<keyword evidence="2" id="KW-1003">Cell membrane</keyword>
<dbReference type="Proteomes" id="UP000054623">
    <property type="component" value="Unassembled WGS sequence"/>
</dbReference>
<feature type="transmembrane region" description="Helical" evidence="6">
    <location>
        <begin position="216"/>
        <end position="238"/>
    </location>
</feature>
<dbReference type="OrthoDB" id="3730291at2"/>
<dbReference type="RefSeq" id="WP_005815503.1">
    <property type="nucleotide sequence ID" value="NZ_CABKQQ010000054.1"/>
</dbReference>
<proteinExistence type="predicted"/>
<protein>
    <submittedName>
        <fullName evidence="7">Cobalt transport protein</fullName>
    </submittedName>
</protein>
<dbReference type="GO" id="GO:0005886">
    <property type="term" value="C:plasma membrane"/>
    <property type="evidence" value="ECO:0007669"/>
    <property type="project" value="UniProtKB-ARBA"/>
</dbReference>
<accession>A0A098BAW8</accession>
<evidence type="ECO:0000256" key="5">
    <source>
        <dbReference type="ARBA" id="ARBA00023136"/>
    </source>
</evidence>